<feature type="compositionally biased region" description="Low complexity" evidence="1">
    <location>
        <begin position="37"/>
        <end position="52"/>
    </location>
</feature>
<gene>
    <name evidence="2" type="primary">ga21272</name>
    <name evidence="2" type="ORF">PR202_ga21272</name>
</gene>
<keyword evidence="3" id="KW-1185">Reference proteome</keyword>
<evidence type="ECO:0000313" key="2">
    <source>
        <dbReference type="EMBL" id="GJN03793.1"/>
    </source>
</evidence>
<feature type="compositionally biased region" description="Pro residues" evidence="1">
    <location>
        <begin position="98"/>
        <end position="108"/>
    </location>
</feature>
<evidence type="ECO:0000313" key="3">
    <source>
        <dbReference type="Proteomes" id="UP001054889"/>
    </source>
</evidence>
<dbReference type="Proteomes" id="UP001054889">
    <property type="component" value="Unassembled WGS sequence"/>
</dbReference>
<evidence type="ECO:0000256" key="1">
    <source>
        <dbReference type="SAM" id="MobiDB-lite"/>
    </source>
</evidence>
<name>A0AAV5CYQ4_ELECO</name>
<protein>
    <submittedName>
        <fullName evidence="2">Uncharacterized protein</fullName>
    </submittedName>
</protein>
<reference evidence="2" key="2">
    <citation type="submission" date="2021-12" db="EMBL/GenBank/DDBJ databases">
        <title>Resequencing data analysis of finger millet.</title>
        <authorList>
            <person name="Hatakeyama M."/>
            <person name="Aluri S."/>
            <person name="Balachadran M.T."/>
            <person name="Sivarajan S.R."/>
            <person name="Poveda L."/>
            <person name="Shimizu-Inatsugi R."/>
            <person name="Schlapbach R."/>
            <person name="Sreeman S.M."/>
            <person name="Shimizu K.K."/>
        </authorList>
    </citation>
    <scope>NUCLEOTIDE SEQUENCE</scope>
</reference>
<reference evidence="2" key="1">
    <citation type="journal article" date="2018" name="DNA Res.">
        <title>Multiple hybrid de novo genome assembly of finger millet, an orphan allotetraploid crop.</title>
        <authorList>
            <person name="Hatakeyama M."/>
            <person name="Aluri S."/>
            <person name="Balachadran M.T."/>
            <person name="Sivarajan S.R."/>
            <person name="Patrignani A."/>
            <person name="Gruter S."/>
            <person name="Poveda L."/>
            <person name="Shimizu-Inatsugi R."/>
            <person name="Baeten J."/>
            <person name="Francoijs K.J."/>
            <person name="Nataraja K.N."/>
            <person name="Reddy Y.A.N."/>
            <person name="Phadnis S."/>
            <person name="Ravikumar R.L."/>
            <person name="Schlapbach R."/>
            <person name="Sreeman S.M."/>
            <person name="Shimizu K.K."/>
        </authorList>
    </citation>
    <scope>NUCLEOTIDE SEQUENCE</scope>
</reference>
<feature type="region of interest" description="Disordered" evidence="1">
    <location>
        <begin position="33"/>
        <end position="108"/>
    </location>
</feature>
<accession>A0AAV5CYQ4</accession>
<dbReference type="EMBL" id="BQKI01000010">
    <property type="protein sequence ID" value="GJN03793.1"/>
    <property type="molecule type" value="Genomic_DNA"/>
</dbReference>
<comment type="caution">
    <text evidence="2">The sequence shown here is derived from an EMBL/GenBank/DDBJ whole genome shotgun (WGS) entry which is preliminary data.</text>
</comment>
<feature type="region of interest" description="Disordered" evidence="1">
    <location>
        <begin position="246"/>
        <end position="268"/>
    </location>
</feature>
<sequence length="315" mass="33856">MSELVQDIILGKEYFFPLKPAGYCKFMPSTMPEEPRLVPWSSPSSSSAQPPAWRRPRGWTEHQSGMATGKCHNRSEEPSPALESPVLRDEPGETRLPTPMPAEEPTPPAELLRMFHSPNSLTRLRMGSFGREGGPTVMSFTSPAAFDTTMPSSSSSAPQSGVELFSITISVPASGATADDDEPREIHAVEPPLQPPTQPPRHGARMRVGGRGRLSGRLAPRMVEQTPSTPPRSSEFIVLTGAETAGTSAPGSFEVGPLTIASPHTPNRGPLLCRHAHLAGTPPRRPGREAAAWAATARLEPRSNGVLHLEDPPSR</sequence>
<proteinExistence type="predicted"/>
<organism evidence="2 3">
    <name type="scientific">Eleusine coracana subsp. coracana</name>
    <dbReference type="NCBI Taxonomy" id="191504"/>
    <lineage>
        <taxon>Eukaryota</taxon>
        <taxon>Viridiplantae</taxon>
        <taxon>Streptophyta</taxon>
        <taxon>Embryophyta</taxon>
        <taxon>Tracheophyta</taxon>
        <taxon>Spermatophyta</taxon>
        <taxon>Magnoliopsida</taxon>
        <taxon>Liliopsida</taxon>
        <taxon>Poales</taxon>
        <taxon>Poaceae</taxon>
        <taxon>PACMAD clade</taxon>
        <taxon>Chloridoideae</taxon>
        <taxon>Cynodonteae</taxon>
        <taxon>Eleusininae</taxon>
        <taxon>Eleusine</taxon>
    </lineage>
</organism>
<dbReference type="AlphaFoldDB" id="A0AAV5CYQ4"/>